<evidence type="ECO:0000313" key="2">
    <source>
        <dbReference type="EMBL" id="PIA37256.1"/>
    </source>
</evidence>
<dbReference type="EMBL" id="KZ305047">
    <property type="protein sequence ID" value="PIA37256.1"/>
    <property type="molecule type" value="Genomic_DNA"/>
</dbReference>
<reference evidence="2 3" key="1">
    <citation type="submission" date="2017-09" db="EMBL/GenBank/DDBJ databases">
        <title>WGS assembly of Aquilegia coerulea Goldsmith.</title>
        <authorList>
            <person name="Hodges S."/>
            <person name="Kramer E."/>
            <person name="Nordborg M."/>
            <person name="Tomkins J."/>
            <person name="Borevitz J."/>
            <person name="Derieg N."/>
            <person name="Yan J."/>
            <person name="Mihaltcheva S."/>
            <person name="Hayes R.D."/>
            <person name="Rokhsar D."/>
        </authorList>
    </citation>
    <scope>NUCLEOTIDE SEQUENCE [LARGE SCALE GENOMIC DNA]</scope>
    <source>
        <strain evidence="3">cv. Goldsmith</strain>
    </source>
</reference>
<protein>
    <submittedName>
        <fullName evidence="2">Uncharacterized protein</fullName>
    </submittedName>
</protein>
<name>A0A2G5D157_AQUCA</name>
<keyword evidence="1" id="KW-0732">Signal</keyword>
<accession>A0A2G5D157</accession>
<dbReference type="AlphaFoldDB" id="A0A2G5D157"/>
<sequence>MSTTTTTTTTSVTCISLFLIILLLSPLDITMAGFSSSTKVAEATRRLRSNSQEEYVTMNPQQNNVFGDQAVEGCLPKGFRHTSAPSHYANYQPLGATLCDCDNTSCKP</sequence>
<feature type="signal peptide" evidence="1">
    <location>
        <begin position="1"/>
        <end position="32"/>
    </location>
</feature>
<feature type="chain" id="PRO_5013902161" evidence="1">
    <location>
        <begin position="33"/>
        <end position="108"/>
    </location>
</feature>
<evidence type="ECO:0000256" key="1">
    <source>
        <dbReference type="SAM" id="SignalP"/>
    </source>
</evidence>
<dbReference type="Proteomes" id="UP000230069">
    <property type="component" value="Unassembled WGS sequence"/>
</dbReference>
<evidence type="ECO:0000313" key="3">
    <source>
        <dbReference type="Proteomes" id="UP000230069"/>
    </source>
</evidence>
<dbReference type="InParanoid" id="A0A2G5D157"/>
<organism evidence="2 3">
    <name type="scientific">Aquilegia coerulea</name>
    <name type="common">Rocky mountain columbine</name>
    <dbReference type="NCBI Taxonomy" id="218851"/>
    <lineage>
        <taxon>Eukaryota</taxon>
        <taxon>Viridiplantae</taxon>
        <taxon>Streptophyta</taxon>
        <taxon>Embryophyta</taxon>
        <taxon>Tracheophyta</taxon>
        <taxon>Spermatophyta</taxon>
        <taxon>Magnoliopsida</taxon>
        <taxon>Ranunculales</taxon>
        <taxon>Ranunculaceae</taxon>
        <taxon>Thalictroideae</taxon>
        <taxon>Aquilegia</taxon>
    </lineage>
</organism>
<gene>
    <name evidence="2" type="ORF">AQUCO_03000091v1</name>
</gene>
<dbReference type="PANTHER" id="PTHR36619:SF2">
    <property type="entry name" value="OS04G0208900 PROTEIN"/>
    <property type="match status" value="1"/>
</dbReference>
<keyword evidence="3" id="KW-1185">Reference proteome</keyword>
<dbReference type="OrthoDB" id="1052227at2759"/>
<proteinExistence type="predicted"/>
<dbReference type="PANTHER" id="PTHR36619">
    <property type="entry name" value="OS04G0208900 PROTEIN"/>
    <property type="match status" value="1"/>
</dbReference>